<evidence type="ECO:0000256" key="3">
    <source>
        <dbReference type="ARBA" id="ARBA00022452"/>
    </source>
</evidence>
<dbReference type="GO" id="GO:0033214">
    <property type="term" value="P:siderophore-iron import into cell"/>
    <property type="evidence" value="ECO:0007669"/>
    <property type="project" value="TreeGrafter"/>
</dbReference>
<evidence type="ECO:0000259" key="11">
    <source>
        <dbReference type="Pfam" id="PF07715"/>
    </source>
</evidence>
<keyword evidence="6 8" id="KW-0472">Membrane</keyword>
<evidence type="ECO:0000256" key="2">
    <source>
        <dbReference type="ARBA" id="ARBA00022448"/>
    </source>
</evidence>
<dbReference type="Proteomes" id="UP000031662">
    <property type="component" value="Chromosome"/>
</dbReference>
<evidence type="ECO:0000256" key="7">
    <source>
        <dbReference type="ARBA" id="ARBA00023237"/>
    </source>
</evidence>
<dbReference type="Gene3D" id="2.40.170.20">
    <property type="entry name" value="TonB-dependent receptor, beta-barrel domain"/>
    <property type="match status" value="1"/>
</dbReference>
<evidence type="ECO:0000313" key="12">
    <source>
        <dbReference type="EMBL" id="BAO98371.1"/>
    </source>
</evidence>
<dbReference type="Pfam" id="PF00593">
    <property type="entry name" value="TonB_dep_Rec_b-barrel"/>
    <property type="match status" value="1"/>
</dbReference>
<dbReference type="InterPro" id="IPR037066">
    <property type="entry name" value="Plug_dom_sf"/>
</dbReference>
<evidence type="ECO:0000313" key="13">
    <source>
        <dbReference type="Proteomes" id="UP000031662"/>
    </source>
</evidence>
<keyword evidence="7 8" id="KW-0998">Cell outer membrane</keyword>
<dbReference type="EMBL" id="AP014523">
    <property type="protein sequence ID" value="BAO98371.1"/>
    <property type="molecule type" value="Genomic_DNA"/>
</dbReference>
<dbReference type="InterPro" id="IPR000531">
    <property type="entry name" value="Beta-barrel_TonB"/>
</dbReference>
<evidence type="ECO:0000256" key="6">
    <source>
        <dbReference type="ARBA" id="ARBA00023136"/>
    </source>
</evidence>
<protein>
    <submittedName>
        <fullName evidence="12">Iron(III) dicitrate transport protein</fullName>
    </submittedName>
</protein>
<keyword evidence="5 9" id="KW-0798">TonB box</keyword>
<dbReference type="PANTHER" id="PTHR30442:SF0">
    <property type="entry name" value="FE(3+) DICITRATE TRANSPORT PROTEIN FECA"/>
    <property type="match status" value="1"/>
</dbReference>
<feature type="domain" description="TonB-dependent receptor-like beta-barrel" evidence="10">
    <location>
        <begin position="254"/>
        <end position="712"/>
    </location>
</feature>
<comment type="subcellular location">
    <subcellularLocation>
        <location evidence="1 8">Cell outer membrane</location>
        <topology evidence="1 8">Multi-pass membrane protein</topology>
    </subcellularLocation>
</comment>
<evidence type="ECO:0000256" key="1">
    <source>
        <dbReference type="ARBA" id="ARBA00004571"/>
    </source>
</evidence>
<gene>
    <name evidence="12" type="ORF">NY40_1364</name>
</gene>
<keyword evidence="2 8" id="KW-0813">Transport</keyword>
<proteinExistence type="inferred from homology"/>
<dbReference type="RefSeq" id="WP_041051351.1">
    <property type="nucleotide sequence ID" value="NZ_AP014523.1"/>
</dbReference>
<organism evidence="12 13">
    <name type="scientific">Helicobacter pylori NY40</name>
    <dbReference type="NCBI Taxonomy" id="1426844"/>
    <lineage>
        <taxon>Bacteria</taxon>
        <taxon>Pseudomonadati</taxon>
        <taxon>Campylobacterota</taxon>
        <taxon>Epsilonproteobacteria</taxon>
        <taxon>Campylobacterales</taxon>
        <taxon>Helicobacteraceae</taxon>
        <taxon>Helicobacter</taxon>
    </lineage>
</organism>
<keyword evidence="4 8" id="KW-0812">Transmembrane</keyword>
<comment type="similarity">
    <text evidence="8 9">Belongs to the TonB-dependent receptor family.</text>
</comment>
<accession>A0A060Q1K0</accession>
<evidence type="ECO:0000256" key="9">
    <source>
        <dbReference type="RuleBase" id="RU003357"/>
    </source>
</evidence>
<dbReference type="HOGENOM" id="CLU_008287_17_1_7"/>
<dbReference type="PANTHER" id="PTHR30442">
    <property type="entry name" value="IRON III DICITRATE TRANSPORT PROTEIN FECA"/>
    <property type="match status" value="1"/>
</dbReference>
<dbReference type="InterPro" id="IPR036942">
    <property type="entry name" value="Beta-barrel_TonB_sf"/>
</dbReference>
<name>A0A060Q1K0_HELPX</name>
<dbReference type="Pfam" id="PF07715">
    <property type="entry name" value="Plug"/>
    <property type="match status" value="1"/>
</dbReference>
<evidence type="ECO:0000259" key="10">
    <source>
        <dbReference type="Pfam" id="PF00593"/>
    </source>
</evidence>
<dbReference type="AlphaFoldDB" id="A0A060Q1K0"/>
<dbReference type="SUPFAM" id="SSF56935">
    <property type="entry name" value="Porins"/>
    <property type="match status" value="1"/>
</dbReference>
<dbReference type="InterPro" id="IPR039426">
    <property type="entry name" value="TonB-dep_rcpt-like"/>
</dbReference>
<dbReference type="GO" id="GO:0009279">
    <property type="term" value="C:cell outer membrane"/>
    <property type="evidence" value="ECO:0007669"/>
    <property type="project" value="UniProtKB-SubCell"/>
</dbReference>
<sequence>MKRILVSLVVLSHSAHAVKTHNLERVEASGVANDKEAPLSWRSKEVRNYMGSRTVISNKQLTKSANQSIEEALQNVPGVHIRNSTGIGAVPSISIRGFGAGGPGHSNTGMILVNGIPIYVAPYVEIGTVIFPVTFQSVDRISVTKGGESVRYGPNAFGGVINIITKGIPTKWESQVSERTTFWGKSENGGFFNQNSKNIDKSLVNNMLFNTYLRTGGMMNKHFGIQAQVNWLKGQGFRYNSPTNIQNYLLDSLYQINDSNKITAFFQYYSYFLTDPGSLGIEAYNQNRFQNNRPNNDKSGRAKRWGAVYQNFFGDTDKIGGDFTFSYYGHDMSRDFKFDSNYLNVNTNPKLGPVYTDQNYPGFFIFDHLRRYVMNAFEPNLNLVVNTNKVKQTFNVGMRFMTMDMFIRSDQSTCEKSDIIDGVCHMPPYVLSKKPSNNQEMFNNYTAVWLSDKIELFDSKLVITPGLRYTFLNYDNKEPEKNDFSVWTSKKQRQNEWSPALNIGYKPMENWIWYANYRRSFIPPQHTMVGITRTNYNQIFNEIEVGQRYSYKNLLSFNTNYFVIFANRYYAGGYSPQPVDARSQGVELELYYAPIRGLQFHVAYTYIDARITSNADDIAYYFTGIVNKPFDIKGKRLPYVSPNQFIFDMMYTYKHTTFGISSYFYSRAYSSMLNQAKSQTVCLPLNPEYTGGLEYGCNSVGLLPLYFVLNVQVSSVLWQSGRHKITGSLQINNLFNMKYYFRGIGTSPTGREPAPGRSITAYLNYEF</sequence>
<dbReference type="InterPro" id="IPR012910">
    <property type="entry name" value="Plug_dom"/>
</dbReference>
<reference evidence="12 13" key="1">
    <citation type="submission" date="2013-11" db="EMBL/GenBank/DDBJ databases">
        <title>Estimation of Helicobacter pylori bacteriophage ecology using H. pylori isolates.</title>
        <authorList>
            <person name="Uchiyama J."/>
            <person name="Takemura-Uchiyama I."/>
            <person name="Ujihara T."/>
            <person name="Matsuzaki S."/>
        </authorList>
    </citation>
    <scope>NUCLEOTIDE SEQUENCE [LARGE SCALE GENOMIC DNA]</scope>
    <source>
        <strain evidence="12 13">NY40</strain>
    </source>
</reference>
<dbReference type="PROSITE" id="PS52016">
    <property type="entry name" value="TONB_DEPENDENT_REC_3"/>
    <property type="match status" value="1"/>
</dbReference>
<keyword evidence="3 8" id="KW-1134">Transmembrane beta strand</keyword>
<evidence type="ECO:0000256" key="8">
    <source>
        <dbReference type="PROSITE-ProRule" id="PRU01360"/>
    </source>
</evidence>
<evidence type="ECO:0000256" key="4">
    <source>
        <dbReference type="ARBA" id="ARBA00022692"/>
    </source>
</evidence>
<feature type="domain" description="TonB-dependent receptor plug" evidence="11">
    <location>
        <begin position="47"/>
        <end position="160"/>
    </location>
</feature>
<evidence type="ECO:0000256" key="5">
    <source>
        <dbReference type="ARBA" id="ARBA00023077"/>
    </source>
</evidence>
<dbReference type="Gene3D" id="2.170.130.10">
    <property type="entry name" value="TonB-dependent receptor, plug domain"/>
    <property type="match status" value="1"/>
</dbReference>
<dbReference type="CDD" id="cd01347">
    <property type="entry name" value="ligand_gated_channel"/>
    <property type="match status" value="1"/>
</dbReference>